<dbReference type="EMBL" id="AP017372">
    <property type="protein sequence ID" value="BAU56636.1"/>
    <property type="molecule type" value="Genomic_DNA"/>
</dbReference>
<feature type="transmembrane region" description="Helical" evidence="1">
    <location>
        <begin position="102"/>
        <end position="119"/>
    </location>
</feature>
<feature type="transmembrane region" description="Helical" evidence="1">
    <location>
        <begin position="71"/>
        <end position="90"/>
    </location>
</feature>
<keyword evidence="3" id="KW-1185">Reference proteome</keyword>
<protein>
    <submittedName>
        <fullName evidence="2">Protein SirB2</fullName>
    </submittedName>
</protein>
<gene>
    <name evidence="2" type="ORF">HH1059_25540</name>
</gene>
<dbReference type="PANTHER" id="PTHR39594:SF1">
    <property type="entry name" value="PROTEIN YCHQ"/>
    <property type="match status" value="1"/>
</dbReference>
<dbReference type="OrthoDB" id="5588650at2"/>
<dbReference type="InterPro" id="IPR007360">
    <property type="entry name" value="SirB"/>
</dbReference>
<name>A0A110B4E2_HALHR</name>
<dbReference type="Pfam" id="PF04247">
    <property type="entry name" value="SirB"/>
    <property type="match status" value="1"/>
</dbReference>
<evidence type="ECO:0000313" key="3">
    <source>
        <dbReference type="Proteomes" id="UP000218890"/>
    </source>
</evidence>
<reference evidence="2" key="1">
    <citation type="submission" date="2016-02" db="EMBL/GenBank/DDBJ databases">
        <title>Halorhodospira halochloris DSM-1059 complete genome, version 2.</title>
        <authorList>
            <person name="Tsukatani Y."/>
        </authorList>
    </citation>
    <scope>NUCLEOTIDE SEQUENCE</scope>
    <source>
        <strain evidence="2">DSM 1059</strain>
    </source>
</reference>
<evidence type="ECO:0000313" key="2">
    <source>
        <dbReference type="EMBL" id="BAU56636.1"/>
    </source>
</evidence>
<feature type="transmembrane region" description="Helical" evidence="1">
    <location>
        <begin position="6"/>
        <end position="26"/>
    </location>
</feature>
<dbReference type="RefSeq" id="WP_096406751.1">
    <property type="nucleotide sequence ID" value="NZ_AP017372.2"/>
</dbReference>
<keyword evidence="1" id="KW-1133">Transmembrane helix</keyword>
<dbReference type="GO" id="GO:0005886">
    <property type="term" value="C:plasma membrane"/>
    <property type="evidence" value="ECO:0007669"/>
    <property type="project" value="TreeGrafter"/>
</dbReference>
<dbReference type="Proteomes" id="UP000218890">
    <property type="component" value="Chromosome"/>
</dbReference>
<dbReference type="AlphaFoldDB" id="A0A110B4E2"/>
<keyword evidence="1" id="KW-0812">Transmembrane</keyword>
<dbReference type="KEGG" id="hhk:HH1059_25540"/>
<evidence type="ECO:0000256" key="1">
    <source>
        <dbReference type="SAM" id="Phobius"/>
    </source>
</evidence>
<dbReference type="PANTHER" id="PTHR39594">
    <property type="entry name" value="PROTEIN YCHQ"/>
    <property type="match status" value="1"/>
</dbReference>
<keyword evidence="1" id="KW-0472">Membrane</keyword>
<sequence length="126" mass="13933">MHSTLYIFHALAAYLSIGLFVARGFLMFNGSEWFYHRALRAIPSAVDTVLLVSALALMFVVQQYPFVDHWLTAKVIGLVGYIVLGAIALGSGERGRNIRAKAYLGAILVFGYVLLVSITRQPLLFL</sequence>
<dbReference type="PIRSF" id="PIRSF005610">
    <property type="entry name" value="SirB"/>
    <property type="match status" value="1"/>
</dbReference>
<organism evidence="2 3">
    <name type="scientific">Halorhodospira halochloris</name>
    <name type="common">Ectothiorhodospira halochloris</name>
    <dbReference type="NCBI Taxonomy" id="1052"/>
    <lineage>
        <taxon>Bacteria</taxon>
        <taxon>Pseudomonadati</taxon>
        <taxon>Pseudomonadota</taxon>
        <taxon>Gammaproteobacteria</taxon>
        <taxon>Chromatiales</taxon>
        <taxon>Ectothiorhodospiraceae</taxon>
        <taxon>Halorhodospira</taxon>
    </lineage>
</organism>
<accession>A0A110B4E2</accession>
<proteinExistence type="predicted"/>
<feature type="transmembrane region" description="Helical" evidence="1">
    <location>
        <begin position="38"/>
        <end position="59"/>
    </location>
</feature>